<name>A0A6M9WPE7_ECOLX</name>
<organism evidence="16">
    <name type="scientific">Escherichia coli</name>
    <dbReference type="NCBI Taxonomy" id="562"/>
    <lineage>
        <taxon>Bacteria</taxon>
        <taxon>Pseudomonadati</taxon>
        <taxon>Pseudomonadota</taxon>
        <taxon>Gammaproteobacteria</taxon>
        <taxon>Enterobacterales</taxon>
        <taxon>Enterobacteriaceae</taxon>
        <taxon>Escherichia</taxon>
    </lineage>
</organism>
<evidence type="ECO:0000256" key="11">
    <source>
        <dbReference type="ARBA" id="ARBA00069049"/>
    </source>
</evidence>
<evidence type="ECO:0000256" key="6">
    <source>
        <dbReference type="ARBA" id="ARBA00022729"/>
    </source>
</evidence>
<keyword evidence="7" id="KW-0574">Periplasm</keyword>
<gene>
    <name evidence="16" type="primary">tcyJ</name>
    <name evidence="16" type="ORF">HHJ25_00850</name>
</gene>
<dbReference type="GO" id="GO:0030288">
    <property type="term" value="C:outer membrane-bounded periplasmic space"/>
    <property type="evidence" value="ECO:0007669"/>
    <property type="project" value="UniProtKB-ARBA"/>
</dbReference>
<keyword evidence="8" id="KW-0029">Amino-acid transport</keyword>
<dbReference type="EMBL" id="CP053384">
    <property type="protein sequence ID" value="QKN56911.1"/>
    <property type="molecule type" value="Genomic_DNA"/>
</dbReference>
<evidence type="ECO:0000256" key="10">
    <source>
        <dbReference type="ARBA" id="ARBA00066194"/>
    </source>
</evidence>
<comment type="subunit">
    <text evidence="10">The complex is composed of two ATP-binding proteins (TcyN), two transmembrane proteins (TcyL) and a solute-binding protein (TcyJ).</text>
</comment>
<dbReference type="InterPro" id="IPR018313">
    <property type="entry name" value="SBP_3_CS"/>
</dbReference>
<dbReference type="Gene3D" id="1.20.1330.10">
    <property type="entry name" value="f41 fragment of flagellin, N-terminal domain"/>
    <property type="match status" value="1"/>
</dbReference>
<dbReference type="GO" id="GO:0016020">
    <property type="term" value="C:membrane"/>
    <property type="evidence" value="ECO:0007669"/>
    <property type="project" value="InterPro"/>
</dbReference>
<dbReference type="PROSITE" id="PS01039">
    <property type="entry name" value="SBP_BACTERIAL_3"/>
    <property type="match status" value="1"/>
</dbReference>
<dbReference type="PANTHER" id="PTHR35936:SF35">
    <property type="entry name" value="L-CYSTINE-BINDING PROTEIN TCYJ"/>
    <property type="match status" value="1"/>
</dbReference>
<evidence type="ECO:0000256" key="8">
    <source>
        <dbReference type="ARBA" id="ARBA00022970"/>
    </source>
</evidence>
<dbReference type="AlphaFoldDB" id="A0A6M9WPE7"/>
<evidence type="ECO:0000256" key="2">
    <source>
        <dbReference type="ARBA" id="ARBA00004418"/>
    </source>
</evidence>
<dbReference type="InterPro" id="IPR001029">
    <property type="entry name" value="Flagellin_N"/>
</dbReference>
<evidence type="ECO:0000259" key="15">
    <source>
        <dbReference type="SMART" id="SM00079"/>
    </source>
</evidence>
<evidence type="ECO:0000256" key="7">
    <source>
        <dbReference type="ARBA" id="ARBA00022764"/>
    </source>
</evidence>
<dbReference type="SUPFAM" id="SSF64518">
    <property type="entry name" value="Phase 1 flagellin"/>
    <property type="match status" value="1"/>
</dbReference>
<dbReference type="Gene3D" id="6.10.280.190">
    <property type="match status" value="1"/>
</dbReference>
<evidence type="ECO:0000256" key="13">
    <source>
        <dbReference type="RuleBase" id="RU003744"/>
    </source>
</evidence>
<dbReference type="Pfam" id="PF00497">
    <property type="entry name" value="SBP_bac_3"/>
    <property type="match status" value="1"/>
</dbReference>
<evidence type="ECO:0000256" key="4">
    <source>
        <dbReference type="ARBA" id="ARBA00010333"/>
    </source>
</evidence>
<feature type="domain" description="Ionotropic glutamate receptor C-terminal" evidence="15">
    <location>
        <begin position="119"/>
        <end position="339"/>
    </location>
</feature>
<evidence type="ECO:0000256" key="9">
    <source>
        <dbReference type="ARBA" id="ARBA00023143"/>
    </source>
</evidence>
<comment type="similarity">
    <text evidence="4 13">Belongs to the bacterial solute-binding protein 3 family.</text>
</comment>
<dbReference type="SMART" id="SM00079">
    <property type="entry name" value="PBPe"/>
    <property type="match status" value="1"/>
</dbReference>
<dbReference type="Gene3D" id="3.40.190.10">
    <property type="entry name" value="Periplasmic binding protein-like II"/>
    <property type="match status" value="2"/>
</dbReference>
<dbReference type="GO" id="GO:0015276">
    <property type="term" value="F:ligand-gated monoatomic ion channel activity"/>
    <property type="evidence" value="ECO:0007669"/>
    <property type="project" value="InterPro"/>
</dbReference>
<accession>A0A6M9WPE7</accession>
<protein>
    <recommendedName>
        <fullName evidence="11">L-cystine-binding protein TcyJ</fullName>
    </recommendedName>
    <alternativeName>
        <fullName evidence="12">Protein FliY</fullName>
    </alternativeName>
</protein>
<evidence type="ECO:0000256" key="5">
    <source>
        <dbReference type="ARBA" id="ARBA00022448"/>
    </source>
</evidence>
<evidence type="ECO:0000256" key="3">
    <source>
        <dbReference type="ARBA" id="ARBA00005709"/>
    </source>
</evidence>
<keyword evidence="5" id="KW-0813">Transport</keyword>
<evidence type="ECO:0000256" key="12">
    <source>
        <dbReference type="ARBA" id="ARBA00075267"/>
    </source>
</evidence>
<dbReference type="FunFam" id="3.40.190.10:FF:000067">
    <property type="entry name" value="Cystine ABC transporter substrate-binding protein"/>
    <property type="match status" value="1"/>
</dbReference>
<dbReference type="PRINTS" id="PR00207">
    <property type="entry name" value="FLAGELLIN"/>
</dbReference>
<evidence type="ECO:0000256" key="1">
    <source>
        <dbReference type="ARBA" id="ARBA00004365"/>
    </source>
</evidence>
<dbReference type="GO" id="GO:0006865">
    <property type="term" value="P:amino acid transport"/>
    <property type="evidence" value="ECO:0007669"/>
    <property type="project" value="UniProtKB-KW"/>
</dbReference>
<comment type="subcellular location">
    <subcellularLocation>
        <location evidence="1">Bacterial flagellum</location>
    </subcellularLocation>
    <subcellularLocation>
        <location evidence="2">Periplasm</location>
    </subcellularLocation>
</comment>
<dbReference type="SMART" id="SM00062">
    <property type="entry name" value="PBPb"/>
    <property type="match status" value="1"/>
</dbReference>
<evidence type="ECO:0000313" key="16">
    <source>
        <dbReference type="EMBL" id="QKN56911.1"/>
    </source>
</evidence>
<dbReference type="PANTHER" id="PTHR35936">
    <property type="entry name" value="MEMBRANE-BOUND LYTIC MUREIN TRANSGLYCOSYLASE F"/>
    <property type="match status" value="1"/>
</dbReference>
<dbReference type="InterPro" id="IPR001638">
    <property type="entry name" value="Solute-binding_3/MltF_N"/>
</dbReference>
<dbReference type="SUPFAM" id="SSF53850">
    <property type="entry name" value="Periplasmic binding protein-like II"/>
    <property type="match status" value="1"/>
</dbReference>
<sequence length="343" mass="37196">MAQVINTNSLSLITQNNINKNQSALSTSIERLSSGLRINSAKDDAAGQAIANRFTSNIKGLTQAARNANDGISLAQTAEGALSEINNNLQRIRELTVAGMSVKSFADEGLLNKVKERGTLLVGLEGTYPPFSFQGDDGKLTGFEVEFAQQLAKHLGVEASLKPTKWDGMLASLDSKRIDVVINQVTISDERKKKYDFSTPYTISGIQALVKKGNEGTIKTAADLKGKKVGVGLGTNYEEWLRQNVQGVDVRTYDDDPTKYQDLRVGRIDAILVDRLAALDLVKKTNDTLAVTGEAFSRQESGVALRKGNEDLLKAVNDAIAEMQKDGTLQALSEKWFGADVTK</sequence>
<feature type="domain" description="Solute-binding protein family 3/N-terminal" evidence="14">
    <location>
        <begin position="119"/>
        <end position="340"/>
    </location>
</feature>
<dbReference type="InterPro" id="IPR001320">
    <property type="entry name" value="Iontro_rcpt_C"/>
</dbReference>
<dbReference type="NCBIfam" id="NF008426">
    <property type="entry name" value="PRK11260.1"/>
    <property type="match status" value="1"/>
</dbReference>
<dbReference type="GO" id="GO:0005198">
    <property type="term" value="F:structural molecule activity"/>
    <property type="evidence" value="ECO:0007669"/>
    <property type="project" value="InterPro"/>
</dbReference>
<keyword evidence="9" id="KW-0975">Bacterial flagellum</keyword>
<evidence type="ECO:0000259" key="14">
    <source>
        <dbReference type="SMART" id="SM00062"/>
    </source>
</evidence>
<keyword evidence="6" id="KW-0732">Signal</keyword>
<dbReference type="GO" id="GO:0009288">
    <property type="term" value="C:bacterial-type flagellum"/>
    <property type="evidence" value="ECO:0007669"/>
    <property type="project" value="UniProtKB-SubCell"/>
</dbReference>
<comment type="similarity">
    <text evidence="3">Belongs to the bacterial flagellin family.</text>
</comment>
<dbReference type="CDD" id="cd13712">
    <property type="entry name" value="PBP2_FliY"/>
    <property type="match status" value="1"/>
</dbReference>
<reference evidence="16" key="1">
    <citation type="submission" date="2020-05" db="EMBL/GenBank/DDBJ databases">
        <title>F plasmids are the major carriers of antibiotic resistance genes in human-associated commensal E. coli.</title>
        <authorList>
            <person name="Stephens C."/>
            <person name="Arismendi T."/>
            <person name="Wright M."/>
            <person name="Gonzalez A."/>
            <person name="Gill M."/>
            <person name="Hartman A."/>
            <person name="Pandori M."/>
            <person name="Hess D."/>
        </authorList>
    </citation>
    <scope>NUCLEOTIDE SEQUENCE</scope>
    <source>
        <strain evidence="16">SCU-107</strain>
    </source>
</reference>
<dbReference type="Pfam" id="PF00669">
    <property type="entry name" value="Flagellin_N"/>
    <property type="match status" value="1"/>
</dbReference>
<proteinExistence type="inferred from homology"/>